<reference evidence="2" key="1">
    <citation type="submission" date="2022-07" db="EMBL/GenBank/DDBJ databases">
        <title>Genome analysis of Parmales, a sister group of diatoms, reveals the evolutionary specialization of diatoms from phago-mixotrophs to photoautotrophs.</title>
        <authorList>
            <person name="Ban H."/>
            <person name="Sato S."/>
            <person name="Yoshikawa S."/>
            <person name="Kazumasa Y."/>
            <person name="Nakamura Y."/>
            <person name="Ichinomiya M."/>
            <person name="Saitoh K."/>
            <person name="Sato N."/>
            <person name="Blanc-Mathieu R."/>
            <person name="Endo H."/>
            <person name="Kuwata A."/>
            <person name="Ogata H."/>
        </authorList>
    </citation>
    <scope>NUCLEOTIDE SEQUENCE</scope>
</reference>
<keyword evidence="3" id="KW-1185">Reference proteome</keyword>
<dbReference type="CDD" id="cd10527">
    <property type="entry name" value="SET_LSMT"/>
    <property type="match status" value="1"/>
</dbReference>
<evidence type="ECO:0000259" key="1">
    <source>
        <dbReference type="PROSITE" id="PS50280"/>
    </source>
</evidence>
<evidence type="ECO:0000313" key="3">
    <source>
        <dbReference type="Proteomes" id="UP001165082"/>
    </source>
</evidence>
<dbReference type="Proteomes" id="UP001165082">
    <property type="component" value="Unassembled WGS sequence"/>
</dbReference>
<dbReference type="PROSITE" id="PS50280">
    <property type="entry name" value="SET"/>
    <property type="match status" value="1"/>
</dbReference>
<name>A0A9W6ZCJ4_9STRA</name>
<dbReference type="InterPro" id="IPR046341">
    <property type="entry name" value="SET_dom_sf"/>
</dbReference>
<dbReference type="GO" id="GO:0016279">
    <property type="term" value="F:protein-lysine N-methyltransferase activity"/>
    <property type="evidence" value="ECO:0007669"/>
    <property type="project" value="TreeGrafter"/>
</dbReference>
<dbReference type="OrthoDB" id="341421at2759"/>
<dbReference type="SUPFAM" id="SSF82199">
    <property type="entry name" value="SET domain"/>
    <property type="match status" value="1"/>
</dbReference>
<dbReference type="Gene3D" id="3.90.1410.10">
    <property type="entry name" value="set domain protein methyltransferase, domain 1"/>
    <property type="match status" value="1"/>
</dbReference>
<dbReference type="AlphaFoldDB" id="A0A9W6ZCJ4"/>
<protein>
    <recommendedName>
        <fullName evidence="1">SET domain-containing protein</fullName>
    </recommendedName>
</protein>
<sequence length="324" mass="35635">MSASSIYATDAGFEIHPSLAVLSASGFRGVYAKDDIDEETLLAKIPLTTTLSKTQLLSHPLFSSLSSFLSPTGPSSLSTDDILAVAIHVCRTTTLLDTVLFNPFAKLFPRIYKSPIFLAPGSLSYDALRHTSLLRTTQVLQGQIQQDHERLNSLLKQYNALHEEPHFPVDEDFPLECYVHSLFSVYSRGADVSFGGNGEESIVNRERMIVPFLDMFNHSSSSTVHYKYSSDSSSIHILSGSSPIKSGTEVNLNYGAVPNSKLLLFYGFSLQDNEEDFVDIYVPLQEGVDGREEKVKLLQASFPDFIPNAPFTLKSGGCLPPSLL</sequence>
<dbReference type="EMBL" id="BRXZ01003132">
    <property type="protein sequence ID" value="GMH48054.1"/>
    <property type="molecule type" value="Genomic_DNA"/>
</dbReference>
<proteinExistence type="predicted"/>
<dbReference type="InterPro" id="IPR050600">
    <property type="entry name" value="SETD3_SETD6_MTase"/>
</dbReference>
<dbReference type="PANTHER" id="PTHR13271:SF137">
    <property type="entry name" value="SET DOMAIN-CONTAINING PROTEIN"/>
    <property type="match status" value="1"/>
</dbReference>
<dbReference type="InterPro" id="IPR001214">
    <property type="entry name" value="SET_dom"/>
</dbReference>
<feature type="domain" description="SET" evidence="1">
    <location>
        <begin position="11"/>
        <end position="255"/>
    </location>
</feature>
<accession>A0A9W6ZCJ4</accession>
<comment type="caution">
    <text evidence="2">The sequence shown here is derived from an EMBL/GenBank/DDBJ whole genome shotgun (WGS) entry which is preliminary data.</text>
</comment>
<organism evidence="2 3">
    <name type="scientific">Triparma retinervis</name>
    <dbReference type="NCBI Taxonomy" id="2557542"/>
    <lineage>
        <taxon>Eukaryota</taxon>
        <taxon>Sar</taxon>
        <taxon>Stramenopiles</taxon>
        <taxon>Ochrophyta</taxon>
        <taxon>Bolidophyceae</taxon>
        <taxon>Parmales</taxon>
        <taxon>Triparmaceae</taxon>
        <taxon>Triparma</taxon>
    </lineage>
</organism>
<dbReference type="PANTHER" id="PTHR13271">
    <property type="entry name" value="UNCHARACTERIZED PUTATIVE METHYLTRANSFERASE"/>
    <property type="match status" value="1"/>
</dbReference>
<gene>
    <name evidence="2" type="ORF">TrRE_jg7433</name>
</gene>
<evidence type="ECO:0000313" key="2">
    <source>
        <dbReference type="EMBL" id="GMH48054.1"/>
    </source>
</evidence>